<reference evidence="12 13" key="1">
    <citation type="journal article" date="2014" name="Genome Announc.">
        <title>Draft genome sequence of the pathogenic fungus Scedosporium apiospermum.</title>
        <authorList>
            <person name="Vandeputte P."/>
            <person name="Ghamrawi S."/>
            <person name="Rechenmann M."/>
            <person name="Iltis A."/>
            <person name="Giraud S."/>
            <person name="Fleury M."/>
            <person name="Thornton C."/>
            <person name="Delhaes L."/>
            <person name="Meyer W."/>
            <person name="Papon N."/>
            <person name="Bouchara J.P."/>
        </authorList>
    </citation>
    <scope>NUCLEOTIDE SEQUENCE [LARGE SCALE GENOMIC DNA]</scope>
    <source>
        <strain evidence="12 13">IHEM 14462</strain>
    </source>
</reference>
<dbReference type="VEuPathDB" id="FungiDB:SAPIO_CDS9043"/>
<dbReference type="InterPro" id="IPR037212">
    <property type="entry name" value="Med7/Med21-like"/>
</dbReference>
<evidence type="ECO:0000256" key="5">
    <source>
        <dbReference type="ARBA" id="ARBA00023015"/>
    </source>
</evidence>
<dbReference type="Proteomes" id="UP000028545">
    <property type="component" value="Unassembled WGS sequence"/>
</dbReference>
<comment type="similarity">
    <text evidence="2 10">Belongs to the Mediator complex subunit 7 family.</text>
</comment>
<evidence type="ECO:0000256" key="9">
    <source>
        <dbReference type="ARBA" id="ARBA00025687"/>
    </source>
</evidence>
<dbReference type="Pfam" id="PF05983">
    <property type="entry name" value="Med7"/>
    <property type="match status" value="1"/>
</dbReference>
<protein>
    <recommendedName>
        <fullName evidence="4 10">Mediator of RNA polymerase II transcription subunit 7</fullName>
    </recommendedName>
</protein>
<dbReference type="Gene3D" id="6.10.140.200">
    <property type="match status" value="1"/>
</dbReference>
<keyword evidence="8 10" id="KW-0539">Nucleus</keyword>
<feature type="compositionally biased region" description="Polar residues" evidence="11">
    <location>
        <begin position="1"/>
        <end position="19"/>
    </location>
</feature>
<evidence type="ECO:0000256" key="10">
    <source>
        <dbReference type="RuleBase" id="RU364060"/>
    </source>
</evidence>
<evidence type="ECO:0000256" key="8">
    <source>
        <dbReference type="ARBA" id="ARBA00023242"/>
    </source>
</evidence>
<name>A0A084FY83_PSEDA</name>
<dbReference type="GO" id="GO:0016592">
    <property type="term" value="C:mediator complex"/>
    <property type="evidence" value="ECO:0007669"/>
    <property type="project" value="InterPro"/>
</dbReference>
<dbReference type="PANTHER" id="PTHR21428">
    <property type="entry name" value="MEDIATOR OF RNA POLYMERASE II TRANSCRIPTION SUBUNIT 7"/>
    <property type="match status" value="1"/>
</dbReference>
<dbReference type="GeneID" id="27728115"/>
<keyword evidence="6 10" id="KW-0010">Activator</keyword>
<organism evidence="12 13">
    <name type="scientific">Pseudallescheria apiosperma</name>
    <name type="common">Scedosporium apiospermum</name>
    <dbReference type="NCBI Taxonomy" id="563466"/>
    <lineage>
        <taxon>Eukaryota</taxon>
        <taxon>Fungi</taxon>
        <taxon>Dikarya</taxon>
        <taxon>Ascomycota</taxon>
        <taxon>Pezizomycotina</taxon>
        <taxon>Sordariomycetes</taxon>
        <taxon>Hypocreomycetidae</taxon>
        <taxon>Microascales</taxon>
        <taxon>Microascaceae</taxon>
        <taxon>Scedosporium</taxon>
    </lineage>
</organism>
<evidence type="ECO:0000256" key="7">
    <source>
        <dbReference type="ARBA" id="ARBA00023163"/>
    </source>
</evidence>
<dbReference type="GO" id="GO:0003712">
    <property type="term" value="F:transcription coregulator activity"/>
    <property type="evidence" value="ECO:0007669"/>
    <property type="project" value="InterPro"/>
</dbReference>
<dbReference type="Gene3D" id="6.10.140.1520">
    <property type="match status" value="1"/>
</dbReference>
<comment type="subcellular location">
    <subcellularLocation>
        <location evidence="1 10">Nucleus</location>
    </subcellularLocation>
</comment>
<evidence type="ECO:0000256" key="2">
    <source>
        <dbReference type="ARBA" id="ARBA00009994"/>
    </source>
</evidence>
<evidence type="ECO:0000313" key="12">
    <source>
        <dbReference type="EMBL" id="KEZ40045.1"/>
    </source>
</evidence>
<dbReference type="AlphaFoldDB" id="A0A084FY83"/>
<evidence type="ECO:0000256" key="1">
    <source>
        <dbReference type="ARBA" id="ARBA00004123"/>
    </source>
</evidence>
<dbReference type="PANTHER" id="PTHR21428:SF11">
    <property type="entry name" value="MEDIATOR OF RNA POLYMERASE II TRANSCRIPTION SUBUNIT 7"/>
    <property type="match status" value="1"/>
</dbReference>
<dbReference type="RefSeq" id="XP_016639844.1">
    <property type="nucleotide sequence ID" value="XM_016790541.1"/>
</dbReference>
<dbReference type="OMA" id="MMQDHLD"/>
<proteinExistence type="inferred from homology"/>
<feature type="region of interest" description="Disordered" evidence="11">
    <location>
        <begin position="41"/>
        <end position="62"/>
    </location>
</feature>
<evidence type="ECO:0000313" key="13">
    <source>
        <dbReference type="Proteomes" id="UP000028545"/>
    </source>
</evidence>
<keyword evidence="5 10" id="KW-0805">Transcription regulation</keyword>
<dbReference type="GO" id="GO:0006357">
    <property type="term" value="P:regulation of transcription by RNA polymerase II"/>
    <property type="evidence" value="ECO:0007669"/>
    <property type="project" value="InterPro"/>
</dbReference>
<dbReference type="InterPro" id="IPR009244">
    <property type="entry name" value="Mediatior_Med7"/>
</dbReference>
<dbReference type="EMBL" id="JOWA01000132">
    <property type="protein sequence ID" value="KEZ40045.1"/>
    <property type="molecule type" value="Genomic_DNA"/>
</dbReference>
<evidence type="ECO:0000256" key="3">
    <source>
        <dbReference type="ARBA" id="ARBA00011837"/>
    </source>
</evidence>
<feature type="region of interest" description="Disordered" evidence="11">
    <location>
        <begin position="1"/>
        <end position="24"/>
    </location>
</feature>
<dbReference type="OrthoDB" id="10253553at2759"/>
<sequence>MGDPQDSQQPTRSALASTWPNPPPFFEDFTEEKLEQFRQFVESQPKAGDQSENAPVARIPNIPTDLINLQPPAEPEDGKWRVFGDQYTLDDKLPTLEEQGMPKLGAESASQDEQGKEGKHQDRAFELKRLAKSLLLNFLELLGILSIDPAQAEEKANDLRTLFINFHHVLNEYRPHQARESTIALMQEHLDRTRAETAAIRESVDRTKRVIEGLGSIEISERPESAWVMRGKEKEEVKEGGQKRETEVWAAADELIL</sequence>
<dbReference type="SUPFAM" id="SSF140718">
    <property type="entry name" value="Mediator hinge subcomplex-like"/>
    <property type="match status" value="1"/>
</dbReference>
<dbReference type="KEGG" id="sapo:SAPIO_CDS9043"/>
<evidence type="ECO:0000256" key="4">
    <source>
        <dbReference type="ARBA" id="ARBA00020631"/>
    </source>
</evidence>
<accession>A0A084FY83</accession>
<evidence type="ECO:0000256" key="6">
    <source>
        <dbReference type="ARBA" id="ARBA00023159"/>
    </source>
</evidence>
<dbReference type="HOGENOM" id="CLU_065214_0_0_1"/>
<gene>
    <name evidence="12" type="ORF">SAPIO_CDS9043</name>
</gene>
<dbReference type="GO" id="GO:0070847">
    <property type="term" value="C:core mediator complex"/>
    <property type="evidence" value="ECO:0007669"/>
    <property type="project" value="TreeGrafter"/>
</dbReference>
<comment type="subunit">
    <text evidence="3 10">Component of the Mediator complex.</text>
</comment>
<keyword evidence="13" id="KW-1185">Reference proteome</keyword>
<comment type="function">
    <text evidence="9">Component of the Mediator complex, a coactivator involved in the regulated transcription of nearly all RNA polymerase II-dependent genes. Mediator functions as a bridge to convey information from gene-specific regulatory proteins to the basal RNA polymerase II transcription machinery. Mediator is recruited to promoters by direct interactions with regulatory proteins and serves as a scaffold for the assembly of a functional preinitiation complex with RNA polymerase II and the general transcription factors.</text>
</comment>
<keyword evidence="7 10" id="KW-0804">Transcription</keyword>
<comment type="caution">
    <text evidence="12">The sequence shown here is derived from an EMBL/GenBank/DDBJ whole genome shotgun (WGS) entry which is preliminary data.</text>
</comment>
<evidence type="ECO:0000256" key="11">
    <source>
        <dbReference type="SAM" id="MobiDB-lite"/>
    </source>
</evidence>
<dbReference type="InterPro" id="IPR044888">
    <property type="entry name" value="Mediatior_Med7_sf"/>
</dbReference>